<organism evidence="1 2">
    <name type="scientific">Caenispirillum salinarum AK4</name>
    <dbReference type="NCBI Taxonomy" id="1238182"/>
    <lineage>
        <taxon>Bacteria</taxon>
        <taxon>Pseudomonadati</taxon>
        <taxon>Pseudomonadota</taxon>
        <taxon>Alphaproteobacteria</taxon>
        <taxon>Rhodospirillales</taxon>
        <taxon>Novispirillaceae</taxon>
        <taxon>Caenispirillum</taxon>
    </lineage>
</organism>
<dbReference type="RefSeq" id="WP_009542184.1">
    <property type="nucleotide sequence ID" value="NZ_ANHY01000020.1"/>
</dbReference>
<dbReference type="AlphaFoldDB" id="K9HF30"/>
<evidence type="ECO:0000313" key="2">
    <source>
        <dbReference type="Proteomes" id="UP000009881"/>
    </source>
</evidence>
<comment type="caution">
    <text evidence="1">The sequence shown here is derived from an EMBL/GenBank/DDBJ whole genome shotgun (WGS) entry which is preliminary data.</text>
</comment>
<sequence>MPTTVETQIANLTAAMLAMSGEMREMMRETVAEAVRTEIDRLIDEGRLAVVAPPADAQAAPPASGHDPAGHMADLLTGNFDLIKLSLVELVERLDLTRDYVAGLTPADGQEDQIQTTTGELRAVISATEQATNTILETAESIQTLLDDNADRLGVDLYEAMGAHVIDLMTACSFQDITGQRIAASMHTLLHLDVELRRLVELWDIEEGRATAEIIRNHPDDARADKHLLHGPQHEGAGMSQDDIDAMLRGF</sequence>
<dbReference type="eggNOG" id="COG3143">
    <property type="taxonomic scope" value="Bacteria"/>
</dbReference>
<accession>K9HF30</accession>
<dbReference type="Gene3D" id="1.10.287.500">
    <property type="entry name" value="Helix hairpin bin"/>
    <property type="match status" value="1"/>
</dbReference>
<dbReference type="SUPFAM" id="SSF75708">
    <property type="entry name" value="Chemotaxis phosphatase CheZ"/>
    <property type="match status" value="1"/>
</dbReference>
<dbReference type="OrthoDB" id="7269965at2"/>
<evidence type="ECO:0000313" key="1">
    <source>
        <dbReference type="EMBL" id="EKV27286.1"/>
    </source>
</evidence>
<keyword evidence="2" id="KW-1185">Reference proteome</keyword>
<reference evidence="1 2" key="1">
    <citation type="journal article" date="2013" name="Genome Announc.">
        <title>Draft Genome Sequence of an Alphaproteobacterium, Caenispirillum salinarum AK4(T), Isolated from a Solar Saltern.</title>
        <authorList>
            <person name="Khatri I."/>
            <person name="Singh A."/>
            <person name="Korpole S."/>
            <person name="Pinnaka A.K."/>
            <person name="Subramanian S."/>
        </authorList>
    </citation>
    <scope>NUCLEOTIDE SEQUENCE [LARGE SCALE GENOMIC DNA]</scope>
    <source>
        <strain evidence="1 2">AK4</strain>
    </source>
</reference>
<proteinExistence type="predicted"/>
<name>K9HF30_9PROT</name>
<dbReference type="STRING" id="1238182.C882_1788"/>
<dbReference type="Proteomes" id="UP000009881">
    <property type="component" value="Unassembled WGS sequence"/>
</dbReference>
<dbReference type="EMBL" id="ANHY01000020">
    <property type="protein sequence ID" value="EKV27286.1"/>
    <property type="molecule type" value="Genomic_DNA"/>
</dbReference>
<dbReference type="PATRIC" id="fig|1238182.3.peg.3742"/>
<gene>
    <name evidence="1" type="ORF">C882_1788</name>
</gene>
<protein>
    <submittedName>
        <fullName evidence="1">Chemotaxis protein</fullName>
    </submittedName>
</protein>